<feature type="transmembrane region" description="Helical" evidence="10">
    <location>
        <begin position="71"/>
        <end position="94"/>
    </location>
</feature>
<dbReference type="GO" id="GO:0008381">
    <property type="term" value="F:mechanosensitive monoatomic ion channel activity"/>
    <property type="evidence" value="ECO:0007669"/>
    <property type="project" value="UniProtKB-UniRule"/>
</dbReference>
<keyword evidence="13" id="KW-1185">Reference proteome</keyword>
<evidence type="ECO:0000313" key="13">
    <source>
        <dbReference type="Proteomes" id="UP000070620"/>
    </source>
</evidence>
<dbReference type="InterPro" id="IPR001185">
    <property type="entry name" value="MS_channel"/>
</dbReference>
<dbReference type="Gene3D" id="1.10.1200.120">
    <property type="entry name" value="Large-conductance mechanosensitive channel, MscL, domain 1"/>
    <property type="match status" value="1"/>
</dbReference>
<comment type="subunit">
    <text evidence="10">Homopentamer.</text>
</comment>
<comment type="caution">
    <text evidence="12">The sequence shown here is derived from an EMBL/GenBank/DDBJ whole genome shotgun (WGS) entry which is preliminary data.</text>
</comment>
<feature type="compositionally biased region" description="Basic and acidic residues" evidence="11">
    <location>
        <begin position="142"/>
        <end position="152"/>
    </location>
</feature>
<evidence type="ECO:0000256" key="6">
    <source>
        <dbReference type="ARBA" id="ARBA00022989"/>
    </source>
</evidence>
<protein>
    <recommendedName>
        <fullName evidence="10">Large-conductance mechanosensitive channel</fullName>
    </recommendedName>
</protein>
<dbReference type="Proteomes" id="UP000070620">
    <property type="component" value="Unassembled WGS sequence"/>
</dbReference>
<evidence type="ECO:0000256" key="1">
    <source>
        <dbReference type="ARBA" id="ARBA00004651"/>
    </source>
</evidence>
<keyword evidence="9 10" id="KW-0407">Ion channel</keyword>
<dbReference type="RefSeq" id="WP_067360903.1">
    <property type="nucleotide sequence ID" value="NZ_JBIUBN010000005.1"/>
</dbReference>
<evidence type="ECO:0000313" key="12">
    <source>
        <dbReference type="EMBL" id="KXK62877.1"/>
    </source>
</evidence>
<dbReference type="OrthoDB" id="9810350at2"/>
<evidence type="ECO:0000256" key="5">
    <source>
        <dbReference type="ARBA" id="ARBA00022692"/>
    </source>
</evidence>
<feature type="transmembrane region" description="Helical" evidence="10">
    <location>
        <begin position="12"/>
        <end position="32"/>
    </location>
</feature>
<name>A0A136PWZ4_9ACTN</name>
<dbReference type="Pfam" id="PF01741">
    <property type="entry name" value="MscL"/>
    <property type="match status" value="1"/>
</dbReference>
<dbReference type="SUPFAM" id="SSF81330">
    <property type="entry name" value="Gated mechanosensitive channel"/>
    <property type="match status" value="1"/>
</dbReference>
<dbReference type="HAMAP" id="MF_00115">
    <property type="entry name" value="MscL"/>
    <property type="match status" value="1"/>
</dbReference>
<evidence type="ECO:0000256" key="11">
    <source>
        <dbReference type="SAM" id="MobiDB-lite"/>
    </source>
</evidence>
<dbReference type="NCBIfam" id="TIGR00220">
    <property type="entry name" value="mscL"/>
    <property type="match status" value="1"/>
</dbReference>
<evidence type="ECO:0000256" key="10">
    <source>
        <dbReference type="HAMAP-Rule" id="MF_00115"/>
    </source>
</evidence>
<sequence>MLKGFKDFIMRGNVVDLAVGVVIGAAFTGVVTQLTKSFLEPLIRVFVLLITGSEKGIAGTAPEFRGIAFDWVAFVNALITFLLTAAALYFLVVFPMNKLAERRQRGEEPPPAAPSEEVKLLTEIRDALVAAGHGTPGQQRGALDDVLGRRTDPPVPPVGR</sequence>
<gene>
    <name evidence="10" type="primary">mscL</name>
    <name evidence="12" type="ORF">AWW66_05980</name>
</gene>
<dbReference type="PANTHER" id="PTHR30266">
    <property type="entry name" value="MECHANOSENSITIVE CHANNEL MSCL"/>
    <property type="match status" value="1"/>
</dbReference>
<keyword evidence="3 10" id="KW-0813">Transport</keyword>
<keyword evidence="8 10" id="KW-0472">Membrane</keyword>
<evidence type="ECO:0000256" key="9">
    <source>
        <dbReference type="ARBA" id="ARBA00023303"/>
    </source>
</evidence>
<reference evidence="12 13" key="1">
    <citation type="submission" date="2016-01" db="EMBL/GenBank/DDBJ databases">
        <title>Whole genome sequence and analysis of Micromonospora rosaria DSM 803, which can produce antibacterial substance rosamicin.</title>
        <authorList>
            <person name="Yang H."/>
            <person name="He X."/>
            <person name="Zhu D."/>
        </authorList>
    </citation>
    <scope>NUCLEOTIDE SEQUENCE [LARGE SCALE GENOMIC DNA]</scope>
    <source>
        <strain evidence="12 13">DSM 803</strain>
    </source>
</reference>
<evidence type="ECO:0000256" key="8">
    <source>
        <dbReference type="ARBA" id="ARBA00023136"/>
    </source>
</evidence>
<dbReference type="InterPro" id="IPR019823">
    <property type="entry name" value="Mechanosensitive_channel_CS"/>
</dbReference>
<keyword evidence="7 10" id="KW-0406">Ion transport</keyword>
<evidence type="ECO:0000256" key="3">
    <source>
        <dbReference type="ARBA" id="ARBA00022448"/>
    </source>
</evidence>
<dbReference type="PRINTS" id="PR01264">
    <property type="entry name" value="MECHCHANNEL"/>
</dbReference>
<evidence type="ECO:0000256" key="4">
    <source>
        <dbReference type="ARBA" id="ARBA00022475"/>
    </source>
</evidence>
<comment type="subcellular location">
    <subcellularLocation>
        <location evidence="1 10">Cell membrane</location>
        <topology evidence="1 10">Multi-pass membrane protein</topology>
    </subcellularLocation>
</comment>
<dbReference type="PROSITE" id="PS01327">
    <property type="entry name" value="MSCL"/>
    <property type="match status" value="1"/>
</dbReference>
<proteinExistence type="inferred from homology"/>
<keyword evidence="4 10" id="KW-1003">Cell membrane</keyword>
<evidence type="ECO:0000256" key="2">
    <source>
        <dbReference type="ARBA" id="ARBA00007254"/>
    </source>
</evidence>
<evidence type="ECO:0000256" key="7">
    <source>
        <dbReference type="ARBA" id="ARBA00023065"/>
    </source>
</evidence>
<comment type="similarity">
    <text evidence="2 10">Belongs to the MscL family.</text>
</comment>
<dbReference type="InterPro" id="IPR036019">
    <property type="entry name" value="MscL_channel"/>
</dbReference>
<keyword evidence="6 10" id="KW-1133">Transmembrane helix</keyword>
<accession>A0A136PWZ4</accession>
<dbReference type="InterPro" id="IPR037673">
    <property type="entry name" value="MSC/AndL"/>
</dbReference>
<dbReference type="AlphaFoldDB" id="A0A136PWZ4"/>
<organism evidence="12 13">
    <name type="scientific">Micromonospora rosaria</name>
    <dbReference type="NCBI Taxonomy" id="47874"/>
    <lineage>
        <taxon>Bacteria</taxon>
        <taxon>Bacillati</taxon>
        <taxon>Actinomycetota</taxon>
        <taxon>Actinomycetes</taxon>
        <taxon>Micromonosporales</taxon>
        <taxon>Micromonosporaceae</taxon>
        <taxon>Micromonospora</taxon>
    </lineage>
</organism>
<comment type="function">
    <text evidence="10">Channel that opens in response to stretch forces in the membrane lipid bilayer. May participate in the regulation of osmotic pressure changes within the cell.</text>
</comment>
<dbReference type="EMBL" id="LRQV01000012">
    <property type="protein sequence ID" value="KXK62877.1"/>
    <property type="molecule type" value="Genomic_DNA"/>
</dbReference>
<dbReference type="GO" id="GO:0005886">
    <property type="term" value="C:plasma membrane"/>
    <property type="evidence" value="ECO:0007669"/>
    <property type="project" value="UniProtKB-SubCell"/>
</dbReference>
<feature type="region of interest" description="Disordered" evidence="11">
    <location>
        <begin position="130"/>
        <end position="160"/>
    </location>
</feature>
<dbReference type="PANTHER" id="PTHR30266:SF2">
    <property type="entry name" value="LARGE-CONDUCTANCE MECHANOSENSITIVE CHANNEL"/>
    <property type="match status" value="1"/>
</dbReference>
<keyword evidence="5 10" id="KW-0812">Transmembrane</keyword>